<comment type="caution">
    <text evidence="1">The sequence shown here is derived from an EMBL/GenBank/DDBJ whole genome shotgun (WGS) entry which is preliminary data.</text>
</comment>
<evidence type="ECO:0008006" key="3">
    <source>
        <dbReference type="Google" id="ProtNLM"/>
    </source>
</evidence>
<evidence type="ECO:0000313" key="2">
    <source>
        <dbReference type="Proteomes" id="UP001470230"/>
    </source>
</evidence>
<dbReference type="InterPro" id="IPR008979">
    <property type="entry name" value="Galactose-bd-like_sf"/>
</dbReference>
<gene>
    <name evidence="1" type="ORF">M9Y10_030162</name>
</gene>
<dbReference type="Gene3D" id="2.60.120.260">
    <property type="entry name" value="Galactose-binding domain-like"/>
    <property type="match status" value="1"/>
</dbReference>
<protein>
    <recommendedName>
        <fullName evidence="3">F5/8 type C domain-containing protein</fullName>
    </recommendedName>
</protein>
<reference evidence="1 2" key="1">
    <citation type="submission" date="2024-04" db="EMBL/GenBank/DDBJ databases">
        <title>Tritrichomonas musculus Genome.</title>
        <authorList>
            <person name="Alves-Ferreira E."/>
            <person name="Grigg M."/>
            <person name="Lorenzi H."/>
            <person name="Galac M."/>
        </authorList>
    </citation>
    <scope>NUCLEOTIDE SEQUENCE [LARGE SCALE GENOMIC DNA]</scope>
    <source>
        <strain evidence="1 2">EAF2021</strain>
    </source>
</reference>
<name>A0ABR2KSI7_9EUKA</name>
<keyword evidence="2" id="KW-1185">Reference proteome</keyword>
<dbReference type="EMBL" id="JAPFFF010000004">
    <property type="protein sequence ID" value="KAK8892910.1"/>
    <property type="molecule type" value="Genomic_DNA"/>
</dbReference>
<evidence type="ECO:0000313" key="1">
    <source>
        <dbReference type="EMBL" id="KAK8892910.1"/>
    </source>
</evidence>
<proteinExistence type="predicted"/>
<organism evidence="1 2">
    <name type="scientific">Tritrichomonas musculus</name>
    <dbReference type="NCBI Taxonomy" id="1915356"/>
    <lineage>
        <taxon>Eukaryota</taxon>
        <taxon>Metamonada</taxon>
        <taxon>Parabasalia</taxon>
        <taxon>Tritrichomonadida</taxon>
        <taxon>Tritrichomonadidae</taxon>
        <taxon>Tritrichomonas</taxon>
    </lineage>
</organism>
<accession>A0ABR2KSI7</accession>
<dbReference type="Proteomes" id="UP001470230">
    <property type="component" value="Unassembled WGS sequence"/>
</dbReference>
<dbReference type="SUPFAM" id="SSF49785">
    <property type="entry name" value="Galactose-binding domain-like"/>
    <property type="match status" value="1"/>
</dbReference>
<sequence>MQYETPLSYLRRLLEHDDSDKFRIIINLIDNNNNNEHNESSEENKIIFTTTKNKSRVISKRINDIYQIDPTINEYSINLPKQIKMQTSNQTKEDIEDVLSTLIKSIIDKVEINETQRDIFSIITTILNGSEDKETGIKYDMKNEEEAISLLRTEFHFDSIEYLSFHIIEFIRSLSMKNIEEGIINEIIDEYISVCDKDGDKKESEKRQIFDALKEQEEKRILMHFLLSLDIEEYDEDMIEYIYDNLDDEIIDNEISRVICTLRSHILKIIESNENKQKTKTKSKTKLEKECEYNGNELSGIIDYLQKQNGADLESNNILKLSGGGVHNPAYPITNLIKYNSNNMSNEFYYNYYSGTPSSSDGWIEFDFLNKTINLTSYTIRTGGLYPKSWRIVGSNDHQIWEDIDHRVNNSELKGNYKQNRFENTKSDKSYRYIRYIQEEEWSGSQYNYFIHLTRIEFFGSISSPKS</sequence>